<dbReference type="PANTHER" id="PTHR28042">
    <property type="entry name" value="E3 UBIQUITIN-PROTEIN LIGASE COMPLEX SLX5-SLX8 SUBUNIT SLX5"/>
    <property type="match status" value="1"/>
</dbReference>
<dbReference type="PANTHER" id="PTHR28042:SF1">
    <property type="entry name" value="E3 UBIQUITIN-PROTEIN LIGASE COMPLEX SLX5-SLX8 SUBUNIT SLX5"/>
    <property type="match status" value="1"/>
</dbReference>
<feature type="region of interest" description="Disordered" evidence="1">
    <location>
        <begin position="38"/>
        <end position="94"/>
    </location>
</feature>
<accession>A0ABR1F8H1</accession>
<proteinExistence type="predicted"/>
<reference evidence="2 3" key="1">
    <citation type="submission" date="2024-03" db="EMBL/GenBank/DDBJ databases">
        <title>Genome-scale model development and genomic sequencing of the oleaginous clade Lipomyces.</title>
        <authorList>
            <consortium name="Lawrence Berkeley National Laboratory"/>
            <person name="Czajka J.J."/>
            <person name="Han Y."/>
            <person name="Kim J."/>
            <person name="Mondo S.J."/>
            <person name="Hofstad B.A."/>
            <person name="Robles A."/>
            <person name="Haridas S."/>
            <person name="Riley R."/>
            <person name="LaButti K."/>
            <person name="Pangilinan J."/>
            <person name="Andreopoulos W."/>
            <person name="Lipzen A."/>
            <person name="Yan J."/>
            <person name="Wang M."/>
            <person name="Ng V."/>
            <person name="Grigoriev I.V."/>
            <person name="Spatafora J.W."/>
            <person name="Magnuson J.K."/>
            <person name="Baker S.E."/>
            <person name="Pomraning K.R."/>
        </authorList>
    </citation>
    <scope>NUCLEOTIDE SEQUENCE [LARGE SCALE GENOMIC DNA]</scope>
    <source>
        <strain evidence="2 3">Phaff 52-87</strain>
    </source>
</reference>
<dbReference type="RefSeq" id="XP_064768456.1">
    <property type="nucleotide sequence ID" value="XM_064912550.1"/>
</dbReference>
<evidence type="ECO:0000313" key="3">
    <source>
        <dbReference type="Proteomes" id="UP001498771"/>
    </source>
</evidence>
<dbReference type="Proteomes" id="UP001498771">
    <property type="component" value="Unassembled WGS sequence"/>
</dbReference>
<evidence type="ECO:0008006" key="4">
    <source>
        <dbReference type="Google" id="ProtNLM"/>
    </source>
</evidence>
<keyword evidence="3" id="KW-1185">Reference proteome</keyword>
<name>A0ABR1F8H1_9ASCO</name>
<gene>
    <name evidence="2" type="ORF">BZA70DRAFT_278084</name>
</gene>
<feature type="region of interest" description="Disordered" evidence="1">
    <location>
        <begin position="174"/>
        <end position="209"/>
    </location>
</feature>
<dbReference type="EMBL" id="JBBJBU010000005">
    <property type="protein sequence ID" value="KAK7205423.1"/>
    <property type="molecule type" value="Genomic_DNA"/>
</dbReference>
<feature type="compositionally biased region" description="Polar residues" evidence="1">
    <location>
        <begin position="181"/>
        <end position="197"/>
    </location>
</feature>
<sequence length="478" mass="52598">MDGVIDLDSVDLPPAIPSSYPHLAPLDRDGLRRIDGAISTTDGISPRGMSTTTTTTPTTARRRAGRAARPAVPPPDAADIIDIDEIPDPPQHQTRDDIAEVSRTMEIFGCSETAARRLMGRGYPVSDAPVPDDAATSTRAAAAAARRGDGDAVRTVRVGGGIGDNLHSRLAIIRRDAVPPSQRQTRSTTSINTNSPNHPRRPAQTAPEWPSAALFERRIYEGLRTIDLARASRRVVPIASMRYRVGDPAMSRRAHRYAGHSHSHHHHHPLPLSDEELLMLGGLFDEHPPEDFVEPELHYGGGRLDVPIRHRDGREFTYGQLMQEIDPLVDDEIIRLMRDRSRSRSTNHAEIKRAPTVPPASKHFTRMVRAGRKLRCAECEWELGAPSQEFAEAAKAVKEYNEVPEAERIGTAPKMPQGVDAQRKMFAGKCGHVYCGGCMKKHRTLIRRPRKDGASGACVVEGCNTNISGPRAMIEMFC</sequence>
<organism evidence="2 3">
    <name type="scientific">Myxozyma melibiosi</name>
    <dbReference type="NCBI Taxonomy" id="54550"/>
    <lineage>
        <taxon>Eukaryota</taxon>
        <taxon>Fungi</taxon>
        <taxon>Dikarya</taxon>
        <taxon>Ascomycota</taxon>
        <taxon>Saccharomycotina</taxon>
        <taxon>Lipomycetes</taxon>
        <taxon>Lipomycetales</taxon>
        <taxon>Lipomycetaceae</taxon>
        <taxon>Myxozyma</taxon>
    </lineage>
</organism>
<dbReference type="InterPro" id="IPR038886">
    <property type="entry name" value="E3_SLX5/Rfp1"/>
</dbReference>
<evidence type="ECO:0000313" key="2">
    <source>
        <dbReference type="EMBL" id="KAK7205423.1"/>
    </source>
</evidence>
<evidence type="ECO:0000256" key="1">
    <source>
        <dbReference type="SAM" id="MobiDB-lite"/>
    </source>
</evidence>
<protein>
    <recommendedName>
        <fullName evidence="4">RING-type domain-containing protein</fullName>
    </recommendedName>
</protein>
<dbReference type="GeneID" id="90038062"/>
<comment type="caution">
    <text evidence="2">The sequence shown here is derived from an EMBL/GenBank/DDBJ whole genome shotgun (WGS) entry which is preliminary data.</text>
</comment>